<keyword evidence="5 6" id="KW-0961">Cell wall biogenesis/degradation</keyword>
<dbReference type="InterPro" id="IPR005490">
    <property type="entry name" value="LD_TPept_cat_dom"/>
</dbReference>
<feature type="chain" id="PRO_5009196336" evidence="8">
    <location>
        <begin position="27"/>
        <end position="295"/>
    </location>
</feature>
<comment type="caution">
    <text evidence="10">The sequence shown here is derived from an EMBL/GenBank/DDBJ whole genome shotgun (WGS) entry which is preliminary data.</text>
</comment>
<keyword evidence="2" id="KW-0808">Transferase</keyword>
<evidence type="ECO:0000256" key="6">
    <source>
        <dbReference type="PROSITE-ProRule" id="PRU01373"/>
    </source>
</evidence>
<dbReference type="Pfam" id="PF03734">
    <property type="entry name" value="YkuD"/>
    <property type="match status" value="1"/>
</dbReference>
<feature type="signal peptide" evidence="8">
    <location>
        <begin position="1"/>
        <end position="26"/>
    </location>
</feature>
<dbReference type="Pfam" id="PF01471">
    <property type="entry name" value="PG_binding_1"/>
    <property type="match status" value="1"/>
</dbReference>
<dbReference type="CDD" id="cd16913">
    <property type="entry name" value="YkuD_like"/>
    <property type="match status" value="1"/>
</dbReference>
<dbReference type="PANTHER" id="PTHR30582">
    <property type="entry name" value="L,D-TRANSPEPTIDASE"/>
    <property type="match status" value="1"/>
</dbReference>
<evidence type="ECO:0000256" key="2">
    <source>
        <dbReference type="ARBA" id="ARBA00022679"/>
    </source>
</evidence>
<dbReference type="Gene3D" id="2.40.440.10">
    <property type="entry name" value="L,D-transpeptidase catalytic domain-like"/>
    <property type="match status" value="1"/>
</dbReference>
<dbReference type="PANTHER" id="PTHR30582:SF33">
    <property type="entry name" value="EXPORTED PROTEIN"/>
    <property type="match status" value="1"/>
</dbReference>
<feature type="domain" description="L,D-TPase catalytic" evidence="9">
    <location>
        <begin position="182"/>
        <end position="294"/>
    </location>
</feature>
<protein>
    <submittedName>
        <fullName evidence="10">Peptidoglycan-binding protein</fullName>
    </submittedName>
</protein>
<evidence type="ECO:0000313" key="10">
    <source>
        <dbReference type="EMBL" id="OEV00647.1"/>
    </source>
</evidence>
<evidence type="ECO:0000256" key="5">
    <source>
        <dbReference type="ARBA" id="ARBA00023316"/>
    </source>
</evidence>
<dbReference type="InterPro" id="IPR002477">
    <property type="entry name" value="Peptidoglycan-bd-like"/>
</dbReference>
<dbReference type="GO" id="GO:0071972">
    <property type="term" value="F:peptidoglycan L,D-transpeptidase activity"/>
    <property type="evidence" value="ECO:0007669"/>
    <property type="project" value="TreeGrafter"/>
</dbReference>
<feature type="compositionally biased region" description="Low complexity" evidence="7">
    <location>
        <begin position="66"/>
        <end position="87"/>
    </location>
</feature>
<dbReference type="PROSITE" id="PS51257">
    <property type="entry name" value="PROKAR_LIPOPROTEIN"/>
    <property type="match status" value="1"/>
</dbReference>
<dbReference type="InterPro" id="IPR050979">
    <property type="entry name" value="LD-transpeptidase"/>
</dbReference>
<keyword evidence="4 6" id="KW-0573">Peptidoglycan synthesis</keyword>
<dbReference type="InterPro" id="IPR036365">
    <property type="entry name" value="PGBD-like_sf"/>
</dbReference>
<dbReference type="SUPFAM" id="SSF47090">
    <property type="entry name" value="PGBD-like"/>
    <property type="match status" value="1"/>
</dbReference>
<dbReference type="GO" id="GO:0005576">
    <property type="term" value="C:extracellular region"/>
    <property type="evidence" value="ECO:0007669"/>
    <property type="project" value="TreeGrafter"/>
</dbReference>
<feature type="active site" description="Nucleophile" evidence="6">
    <location>
        <position position="269"/>
    </location>
</feature>
<proteinExistence type="predicted"/>
<accession>A0A1E7K9Z8</accession>
<name>A0A1E7K9Z8_9ACTN</name>
<dbReference type="AlphaFoldDB" id="A0A1E7K9Z8"/>
<feature type="region of interest" description="Disordered" evidence="7">
    <location>
        <begin position="31"/>
        <end position="97"/>
    </location>
</feature>
<evidence type="ECO:0000259" key="9">
    <source>
        <dbReference type="PROSITE" id="PS52029"/>
    </source>
</evidence>
<evidence type="ECO:0000313" key="11">
    <source>
        <dbReference type="Proteomes" id="UP000175829"/>
    </source>
</evidence>
<evidence type="ECO:0000256" key="3">
    <source>
        <dbReference type="ARBA" id="ARBA00022960"/>
    </source>
</evidence>
<dbReference type="InterPro" id="IPR036366">
    <property type="entry name" value="PGBDSf"/>
</dbReference>
<reference evidence="10 11" key="1">
    <citation type="journal article" date="2016" name="Front. Microbiol.">
        <title>Comparative Genomics Analysis of Streptomyces Species Reveals Their Adaptation to the Marine Environment and Their Diversity at the Genomic Level.</title>
        <authorList>
            <person name="Tian X."/>
            <person name="Zhang Z."/>
            <person name="Yang T."/>
            <person name="Chen M."/>
            <person name="Li J."/>
            <person name="Chen F."/>
            <person name="Yang J."/>
            <person name="Li W."/>
            <person name="Zhang B."/>
            <person name="Zhang Z."/>
            <person name="Wu J."/>
            <person name="Zhang C."/>
            <person name="Long L."/>
            <person name="Xiao J."/>
        </authorList>
    </citation>
    <scope>NUCLEOTIDE SEQUENCE [LARGE SCALE GENOMIC DNA]</scope>
    <source>
        <strain evidence="10 11">SCSIO M10379</strain>
    </source>
</reference>
<dbReference type="InterPro" id="IPR038063">
    <property type="entry name" value="Transpep_catalytic_dom"/>
</dbReference>
<dbReference type="UniPathway" id="UPA00219"/>
<feature type="active site" description="Proton donor/acceptor" evidence="6">
    <location>
        <position position="252"/>
    </location>
</feature>
<evidence type="ECO:0000256" key="7">
    <source>
        <dbReference type="SAM" id="MobiDB-lite"/>
    </source>
</evidence>
<dbReference type="RefSeq" id="WP_069992978.1">
    <property type="nucleotide sequence ID" value="NZ_LJGV01000022.1"/>
</dbReference>
<evidence type="ECO:0000256" key="4">
    <source>
        <dbReference type="ARBA" id="ARBA00022984"/>
    </source>
</evidence>
<dbReference type="GO" id="GO:0016740">
    <property type="term" value="F:transferase activity"/>
    <property type="evidence" value="ECO:0007669"/>
    <property type="project" value="UniProtKB-KW"/>
</dbReference>
<feature type="region of interest" description="Disordered" evidence="7">
    <location>
        <begin position="156"/>
        <end position="178"/>
    </location>
</feature>
<evidence type="ECO:0000256" key="1">
    <source>
        <dbReference type="ARBA" id="ARBA00004752"/>
    </source>
</evidence>
<keyword evidence="3 6" id="KW-0133">Cell shape</keyword>
<evidence type="ECO:0000256" key="8">
    <source>
        <dbReference type="SAM" id="SignalP"/>
    </source>
</evidence>
<dbReference type="EMBL" id="LJGV01000022">
    <property type="protein sequence ID" value="OEV00647.1"/>
    <property type="molecule type" value="Genomic_DNA"/>
</dbReference>
<sequence>MRGRGATAVRGAAASAAVLLTVGALAGCEVEDGASGPSVRISTAPQKAAGKPPPAPAPTRTKHSAPARPTQPTRPQQPKAAQPAAQAVRMAPGARGAHVRELQARLRQLGHFDRNPTGYYGPVTAASVSAFQQRRGMARTGKVTDAVLSALRARTHEPTRTELHPPTSRPSAVPDPRCTTGRALCISKTSRTAVWMVDGKVRTAMDVRFGSAYTPTREGQFKVDFKSRHHHSTLYDSPMPYAMFFSRGQAVHYSSDFAARGYAGASHGCVNVRDKKKIAKVFAEIRPGDKVVVYK</sequence>
<dbReference type="GO" id="GO:0071555">
    <property type="term" value="P:cell wall organization"/>
    <property type="evidence" value="ECO:0007669"/>
    <property type="project" value="UniProtKB-UniRule"/>
</dbReference>
<comment type="pathway">
    <text evidence="1 6">Cell wall biogenesis; peptidoglycan biosynthesis.</text>
</comment>
<dbReference type="GO" id="GO:0018104">
    <property type="term" value="P:peptidoglycan-protein cross-linking"/>
    <property type="evidence" value="ECO:0007669"/>
    <property type="project" value="TreeGrafter"/>
</dbReference>
<dbReference type="GO" id="GO:0008360">
    <property type="term" value="P:regulation of cell shape"/>
    <property type="evidence" value="ECO:0007669"/>
    <property type="project" value="UniProtKB-UniRule"/>
</dbReference>
<dbReference type="SUPFAM" id="SSF141523">
    <property type="entry name" value="L,D-transpeptidase catalytic domain-like"/>
    <property type="match status" value="1"/>
</dbReference>
<keyword evidence="8" id="KW-0732">Signal</keyword>
<dbReference type="PROSITE" id="PS52029">
    <property type="entry name" value="LD_TPASE"/>
    <property type="match status" value="1"/>
</dbReference>
<dbReference type="PATRIC" id="fig|943816.4.peg.4751"/>
<dbReference type="Gene3D" id="1.10.101.10">
    <property type="entry name" value="PGBD-like superfamily/PGBD"/>
    <property type="match status" value="1"/>
</dbReference>
<gene>
    <name evidence="10" type="ORF">AN217_25820</name>
</gene>
<organism evidence="10 11">
    <name type="scientific">Streptomyces qinglanensis</name>
    <dbReference type="NCBI Taxonomy" id="943816"/>
    <lineage>
        <taxon>Bacteria</taxon>
        <taxon>Bacillati</taxon>
        <taxon>Actinomycetota</taxon>
        <taxon>Actinomycetes</taxon>
        <taxon>Kitasatosporales</taxon>
        <taxon>Streptomycetaceae</taxon>
        <taxon>Streptomyces</taxon>
    </lineage>
</organism>
<dbReference type="Proteomes" id="UP000175829">
    <property type="component" value="Unassembled WGS sequence"/>
</dbReference>